<evidence type="ECO:0000256" key="2">
    <source>
        <dbReference type="ARBA" id="ARBA00022692"/>
    </source>
</evidence>
<dbReference type="OrthoDB" id="448280at2759"/>
<dbReference type="PANTHER" id="PTHR11040">
    <property type="entry name" value="ZINC/IRON TRANSPORTER"/>
    <property type="match status" value="1"/>
</dbReference>
<feature type="chain" id="PRO_5034363829" description="ZIP family metal transporter" evidence="6">
    <location>
        <begin position="19"/>
        <end position="461"/>
    </location>
</feature>
<feature type="transmembrane region" description="Helical" evidence="5">
    <location>
        <begin position="135"/>
        <end position="156"/>
    </location>
</feature>
<dbReference type="PANTHER" id="PTHR11040:SF44">
    <property type="entry name" value="PROTEIN ZNTC-RELATED"/>
    <property type="match status" value="1"/>
</dbReference>
<dbReference type="AlphaFoldDB" id="A0A8H3YJH6"/>
<name>A0A8H3YJH6_9TREE</name>
<evidence type="ECO:0000256" key="3">
    <source>
        <dbReference type="ARBA" id="ARBA00022989"/>
    </source>
</evidence>
<comment type="subcellular location">
    <subcellularLocation>
        <location evidence="1">Membrane</location>
        <topology evidence="1">Multi-pass membrane protein</topology>
    </subcellularLocation>
</comment>
<feature type="transmembrane region" description="Helical" evidence="5">
    <location>
        <begin position="335"/>
        <end position="357"/>
    </location>
</feature>
<keyword evidence="6" id="KW-0732">Signal</keyword>
<keyword evidence="8" id="KW-1185">Reference proteome</keyword>
<keyword evidence="4 5" id="KW-0472">Membrane</keyword>
<feature type="transmembrane region" description="Helical" evidence="5">
    <location>
        <begin position="440"/>
        <end position="458"/>
    </location>
</feature>
<evidence type="ECO:0000313" key="8">
    <source>
        <dbReference type="Proteomes" id="UP000620104"/>
    </source>
</evidence>
<proteinExistence type="predicted"/>
<dbReference type="Proteomes" id="UP000620104">
    <property type="component" value="Unassembled WGS sequence"/>
</dbReference>
<keyword evidence="3 5" id="KW-1133">Transmembrane helix</keyword>
<gene>
    <name evidence="7" type="ORF">NliqN6_6579</name>
</gene>
<feature type="signal peptide" evidence="6">
    <location>
        <begin position="1"/>
        <end position="18"/>
    </location>
</feature>
<organism evidence="7 8">
    <name type="scientific">Naganishia liquefaciens</name>
    <dbReference type="NCBI Taxonomy" id="104408"/>
    <lineage>
        <taxon>Eukaryota</taxon>
        <taxon>Fungi</taxon>
        <taxon>Dikarya</taxon>
        <taxon>Basidiomycota</taxon>
        <taxon>Agaricomycotina</taxon>
        <taxon>Tremellomycetes</taxon>
        <taxon>Filobasidiales</taxon>
        <taxon>Filobasidiaceae</taxon>
        <taxon>Naganishia</taxon>
    </lineage>
</organism>
<reference evidence="7" key="1">
    <citation type="submission" date="2020-07" db="EMBL/GenBank/DDBJ databases">
        <title>Draft Genome Sequence of a Deep-Sea Yeast, Naganishia (Cryptococcus) liquefaciens strain N6.</title>
        <authorList>
            <person name="Han Y.W."/>
            <person name="Kajitani R."/>
            <person name="Morimoto H."/>
            <person name="Parhat M."/>
            <person name="Tsubouchi H."/>
            <person name="Bakenova O."/>
            <person name="Ogata M."/>
            <person name="Argunhan B."/>
            <person name="Aoki R."/>
            <person name="Kajiwara S."/>
            <person name="Itoh T."/>
            <person name="Iwasaki H."/>
        </authorList>
    </citation>
    <scope>NUCLEOTIDE SEQUENCE</scope>
    <source>
        <strain evidence="7">N6</strain>
    </source>
</reference>
<dbReference type="EMBL" id="BLZA01000057">
    <property type="protein sequence ID" value="GHJ90177.1"/>
    <property type="molecule type" value="Genomic_DNA"/>
</dbReference>
<feature type="transmembrane region" description="Helical" evidence="5">
    <location>
        <begin position="309"/>
        <end position="329"/>
    </location>
</feature>
<evidence type="ECO:0000256" key="5">
    <source>
        <dbReference type="SAM" id="Phobius"/>
    </source>
</evidence>
<evidence type="ECO:0000256" key="6">
    <source>
        <dbReference type="SAM" id="SignalP"/>
    </source>
</evidence>
<feature type="transmembrane region" description="Helical" evidence="5">
    <location>
        <begin position="401"/>
        <end position="420"/>
    </location>
</feature>
<dbReference type="InterPro" id="IPR003689">
    <property type="entry name" value="ZIP"/>
</dbReference>
<dbReference type="GO" id="GO:0005385">
    <property type="term" value="F:zinc ion transmembrane transporter activity"/>
    <property type="evidence" value="ECO:0007669"/>
    <property type="project" value="TreeGrafter"/>
</dbReference>
<feature type="transmembrane region" description="Helical" evidence="5">
    <location>
        <begin position="185"/>
        <end position="211"/>
    </location>
</feature>
<evidence type="ECO:0000256" key="1">
    <source>
        <dbReference type="ARBA" id="ARBA00004141"/>
    </source>
</evidence>
<sequence>MKLSILASVLTLAGAAYAQTQVQTTADRAATASPTNSVGCYFLNGEWNCAAPRTNSIVAAGGSPTASATNAAASPTESTGCTWHINHWDCTGNADGSAVSSGGDCVIHVGHTHGDCSGIDTSCGVTSLGTYNQGLHIGAIFIVLVTSAVGVMIPLISGRRKSGSLGAANAAQASESKPLFKPKSFWSSLFFVAKHFGTGIILATAFIHLLFHGFVMFSNECVGHLAFEATAPAIALAAFFVTFLLDFFGARHFASHKDAENLQSPGSVEKRLSPESPELQNANMASLESHGHSHAFSFGTHAQDQHWQVMILEAGIIFHSIMIGVTLGAGGGEGWSTLLVVIVFHQFFEGLALGARVALLDFASRWTPWLMGLAFTLITPIGIAIGVGVHENFSANGKAPLLSVGILNSISAGILLYTAAELLANDFTTGSLRRAKMLRVLVALTAVIAGMICMSVLGKWA</sequence>
<comment type="caution">
    <text evidence="7">The sequence shown here is derived from an EMBL/GenBank/DDBJ whole genome shotgun (WGS) entry which is preliminary data.</text>
</comment>
<keyword evidence="2 5" id="KW-0812">Transmembrane</keyword>
<feature type="transmembrane region" description="Helical" evidence="5">
    <location>
        <begin position="231"/>
        <end position="248"/>
    </location>
</feature>
<protein>
    <recommendedName>
        <fullName evidence="9">ZIP family metal transporter</fullName>
    </recommendedName>
</protein>
<accession>A0A8H3YJH6</accession>
<evidence type="ECO:0008006" key="9">
    <source>
        <dbReference type="Google" id="ProtNLM"/>
    </source>
</evidence>
<evidence type="ECO:0000256" key="4">
    <source>
        <dbReference type="ARBA" id="ARBA00023136"/>
    </source>
</evidence>
<evidence type="ECO:0000313" key="7">
    <source>
        <dbReference type="EMBL" id="GHJ90177.1"/>
    </source>
</evidence>
<feature type="transmembrane region" description="Helical" evidence="5">
    <location>
        <begin position="369"/>
        <end position="389"/>
    </location>
</feature>
<dbReference type="GO" id="GO:0005886">
    <property type="term" value="C:plasma membrane"/>
    <property type="evidence" value="ECO:0007669"/>
    <property type="project" value="TreeGrafter"/>
</dbReference>
<dbReference type="Pfam" id="PF02535">
    <property type="entry name" value="Zip"/>
    <property type="match status" value="1"/>
</dbReference>